<dbReference type="EMBL" id="KN837471">
    <property type="protein sequence ID" value="KIJ24626.1"/>
    <property type="molecule type" value="Genomic_DNA"/>
</dbReference>
<name>A0A0C9UGR4_SPHS4</name>
<sequence length="77" mass="8126">MLAILTLRARCAVLFGGEWDVDVNLCLQVTGYAADKLDEALQGVEVVVIPADVPRKPGISPTSCCPLSRSITPADDA</sequence>
<protein>
    <submittedName>
        <fullName evidence="2">Unplaced genomic scaffold SPHSTscaffold_396, whole genome shotgun sequence</fullName>
    </submittedName>
</protein>
<feature type="chain" id="PRO_5002214291" evidence="1">
    <location>
        <begin position="17"/>
        <end position="77"/>
    </location>
</feature>
<dbReference type="Proteomes" id="UP000054279">
    <property type="component" value="Unassembled WGS sequence"/>
</dbReference>
<dbReference type="Gene3D" id="3.40.50.720">
    <property type="entry name" value="NAD(P)-binding Rossmann-like Domain"/>
    <property type="match status" value="1"/>
</dbReference>
<dbReference type="InterPro" id="IPR036291">
    <property type="entry name" value="NAD(P)-bd_dom_sf"/>
</dbReference>
<gene>
    <name evidence="2" type="ORF">M422DRAFT_785826</name>
</gene>
<dbReference type="HOGENOM" id="CLU_2661418_0_0_1"/>
<accession>A0A0C9UGR4</accession>
<keyword evidence="1" id="KW-0732">Signal</keyword>
<dbReference type="OrthoDB" id="4069699at2759"/>
<proteinExistence type="predicted"/>
<evidence type="ECO:0000313" key="2">
    <source>
        <dbReference type="EMBL" id="KIJ24626.1"/>
    </source>
</evidence>
<organism evidence="2 3">
    <name type="scientific">Sphaerobolus stellatus (strain SS14)</name>
    <dbReference type="NCBI Taxonomy" id="990650"/>
    <lineage>
        <taxon>Eukaryota</taxon>
        <taxon>Fungi</taxon>
        <taxon>Dikarya</taxon>
        <taxon>Basidiomycota</taxon>
        <taxon>Agaricomycotina</taxon>
        <taxon>Agaricomycetes</taxon>
        <taxon>Phallomycetidae</taxon>
        <taxon>Geastrales</taxon>
        <taxon>Sphaerobolaceae</taxon>
        <taxon>Sphaerobolus</taxon>
    </lineage>
</organism>
<reference evidence="2 3" key="1">
    <citation type="submission" date="2014-06" db="EMBL/GenBank/DDBJ databases">
        <title>Evolutionary Origins and Diversification of the Mycorrhizal Mutualists.</title>
        <authorList>
            <consortium name="DOE Joint Genome Institute"/>
            <consortium name="Mycorrhizal Genomics Consortium"/>
            <person name="Kohler A."/>
            <person name="Kuo A."/>
            <person name="Nagy L.G."/>
            <person name="Floudas D."/>
            <person name="Copeland A."/>
            <person name="Barry K.W."/>
            <person name="Cichocki N."/>
            <person name="Veneault-Fourrey C."/>
            <person name="LaButti K."/>
            <person name="Lindquist E.A."/>
            <person name="Lipzen A."/>
            <person name="Lundell T."/>
            <person name="Morin E."/>
            <person name="Murat C."/>
            <person name="Riley R."/>
            <person name="Ohm R."/>
            <person name="Sun H."/>
            <person name="Tunlid A."/>
            <person name="Henrissat B."/>
            <person name="Grigoriev I.V."/>
            <person name="Hibbett D.S."/>
            <person name="Martin F."/>
        </authorList>
    </citation>
    <scope>NUCLEOTIDE SEQUENCE [LARGE SCALE GENOMIC DNA]</scope>
    <source>
        <strain evidence="2 3">SS14</strain>
    </source>
</reference>
<evidence type="ECO:0000256" key="1">
    <source>
        <dbReference type="SAM" id="SignalP"/>
    </source>
</evidence>
<keyword evidence="3" id="KW-1185">Reference proteome</keyword>
<evidence type="ECO:0000313" key="3">
    <source>
        <dbReference type="Proteomes" id="UP000054279"/>
    </source>
</evidence>
<dbReference type="AlphaFoldDB" id="A0A0C9UGR4"/>
<dbReference type="SUPFAM" id="SSF51735">
    <property type="entry name" value="NAD(P)-binding Rossmann-fold domains"/>
    <property type="match status" value="1"/>
</dbReference>
<feature type="signal peptide" evidence="1">
    <location>
        <begin position="1"/>
        <end position="16"/>
    </location>
</feature>